<comment type="function">
    <text evidence="2">May act as a GTPase-activating protein for Rab family protein(s).</text>
</comment>
<evidence type="ECO:0000313" key="6">
    <source>
        <dbReference type="Proteomes" id="UP000708208"/>
    </source>
</evidence>
<accession>A0A8J2LAA7</accession>
<dbReference type="FunFam" id="1.10.472.80:FF:000001">
    <property type="entry name" value="TBC1 domain family member 22B"/>
    <property type="match status" value="1"/>
</dbReference>
<evidence type="ECO:0000256" key="3">
    <source>
        <dbReference type="SAM" id="MobiDB-lite"/>
    </source>
</evidence>
<dbReference type="FunFam" id="1.10.8.270:FF:000004">
    <property type="entry name" value="TBC1 domain family, member 22B"/>
    <property type="match status" value="1"/>
</dbReference>
<evidence type="ECO:0000313" key="5">
    <source>
        <dbReference type="EMBL" id="CAG7828621.1"/>
    </source>
</evidence>
<sequence>MEKCGSGKSGHHADNTMSFWRKNSKTVPGRPSPHKESTTWGKTKPSAGTSSFQDFQDSVRDAWDIEDDEFAVMASDIKISKKVAQSTALNVINCHRSGGSLPTSLPEERIHQHQRSNSNSGPNHHTNNHAGTHADAVYPIIPPNRLDAYALSRNNVSKPKVISRNETEREKGKSEKIRALLEGPSSTDLKELQSQSYSGLPVSVRGTAWKLLAGYLPTNVDRRTQVLERKREEYWKCVQQYYDSRLDEAHQDTFRQIHIDIPRMCPLIALFQQTVVQEMFERILFIWAIRHPASGYVQGMNDLVTPFFVVFLEEMLPPDLEVENFDVSKLPEEQRNNIEADSYWCMSKFLDSIQVNYIFAQTGIQEKVKKLKELIERIDATLHNHLQRHEIDYLQFSFRWMNNLLMRELPLRCTIRLWDTYLAEPDGCGSVLLYVCAAFLRHWREQLIKQRDFQGLMLLLQNLPTHHWDSSDISLIVAEAYRLKYTFDSAPKHFTSNSSTSS</sequence>
<gene>
    <name evidence="5" type="ORF">AFUS01_LOCUS38536</name>
</gene>
<name>A0A8J2LAA7_9HEXA</name>
<keyword evidence="6" id="KW-1185">Reference proteome</keyword>
<dbReference type="Proteomes" id="UP000708208">
    <property type="component" value="Unassembled WGS sequence"/>
</dbReference>
<evidence type="ECO:0000259" key="4">
    <source>
        <dbReference type="PROSITE" id="PS50086"/>
    </source>
</evidence>
<dbReference type="PANTHER" id="PTHR22957">
    <property type="entry name" value="TBC1 DOMAIN FAMILY MEMBER GTPASE-ACTIVATING PROTEIN"/>
    <property type="match status" value="1"/>
</dbReference>
<dbReference type="GO" id="GO:0071889">
    <property type="term" value="F:14-3-3 protein binding"/>
    <property type="evidence" value="ECO:0007669"/>
    <property type="project" value="UniProtKB-ARBA"/>
</dbReference>
<protein>
    <recommendedName>
        <fullName evidence="4">Rab-GAP TBC domain-containing protein</fullName>
    </recommendedName>
</protein>
<comment type="caution">
    <text evidence="5">The sequence shown here is derived from an EMBL/GenBank/DDBJ whole genome shotgun (WGS) entry which is preliminary data.</text>
</comment>
<feature type="region of interest" description="Disordered" evidence="3">
    <location>
        <begin position="100"/>
        <end position="131"/>
    </location>
</feature>
<reference evidence="5" key="1">
    <citation type="submission" date="2021-06" db="EMBL/GenBank/DDBJ databases">
        <authorList>
            <person name="Hodson N. C."/>
            <person name="Mongue J. A."/>
            <person name="Jaron S. K."/>
        </authorList>
    </citation>
    <scope>NUCLEOTIDE SEQUENCE</scope>
</reference>
<dbReference type="Pfam" id="PF00566">
    <property type="entry name" value="RabGAP-TBC"/>
    <property type="match status" value="1"/>
</dbReference>
<feature type="region of interest" description="Disordered" evidence="3">
    <location>
        <begin position="1"/>
        <end position="55"/>
    </location>
</feature>
<evidence type="ECO:0000256" key="2">
    <source>
        <dbReference type="ARBA" id="ARBA00043879"/>
    </source>
</evidence>
<organism evidence="5 6">
    <name type="scientific">Allacma fusca</name>
    <dbReference type="NCBI Taxonomy" id="39272"/>
    <lineage>
        <taxon>Eukaryota</taxon>
        <taxon>Metazoa</taxon>
        <taxon>Ecdysozoa</taxon>
        <taxon>Arthropoda</taxon>
        <taxon>Hexapoda</taxon>
        <taxon>Collembola</taxon>
        <taxon>Symphypleona</taxon>
        <taxon>Sminthuridae</taxon>
        <taxon>Allacma</taxon>
    </lineage>
</organism>
<feature type="domain" description="Rab-GAP TBC" evidence="4">
    <location>
        <begin position="199"/>
        <end position="425"/>
    </location>
</feature>
<proteinExistence type="predicted"/>
<dbReference type="PROSITE" id="PS50086">
    <property type="entry name" value="TBC_RABGAP"/>
    <property type="match status" value="1"/>
</dbReference>
<dbReference type="OrthoDB" id="26371at2759"/>
<evidence type="ECO:0000256" key="1">
    <source>
        <dbReference type="ARBA" id="ARBA00022468"/>
    </source>
</evidence>
<dbReference type="SMART" id="SM00164">
    <property type="entry name" value="TBC"/>
    <property type="match status" value="1"/>
</dbReference>
<dbReference type="EMBL" id="CAJVCH010548250">
    <property type="protein sequence ID" value="CAG7828621.1"/>
    <property type="molecule type" value="Genomic_DNA"/>
</dbReference>
<dbReference type="InterPro" id="IPR000195">
    <property type="entry name" value="Rab-GAP-TBC_dom"/>
</dbReference>
<keyword evidence="1" id="KW-0343">GTPase activation</keyword>
<dbReference type="GO" id="GO:0005096">
    <property type="term" value="F:GTPase activator activity"/>
    <property type="evidence" value="ECO:0007669"/>
    <property type="project" value="UniProtKB-KW"/>
</dbReference>
<dbReference type="PANTHER" id="PTHR22957:SF26">
    <property type="entry name" value="LD44506P"/>
    <property type="match status" value="1"/>
</dbReference>
<dbReference type="AlphaFoldDB" id="A0A8J2LAA7"/>
<feature type="compositionally biased region" description="Polar residues" evidence="3">
    <location>
        <begin position="38"/>
        <end position="55"/>
    </location>
</feature>